<sequence length="124" mass="13730">MSIDIIDEDGASNIAHPQIFGKSNKSQLMKHLEKCEQVVQTWPNWKVESIRAALGIPKINEKLSVGSKVHVDFISESRTEFSGNRFTGTGVIDRLEDGRVFGRLDDGRPFLCFPSDVAVLGEVA</sequence>
<name>A0ABU8ZDG9_ACIJU</name>
<dbReference type="Proteomes" id="UP001498501">
    <property type="component" value="Unassembled WGS sequence"/>
</dbReference>
<evidence type="ECO:0000313" key="1">
    <source>
        <dbReference type="EMBL" id="MEK0251178.1"/>
    </source>
</evidence>
<reference evidence="1 2" key="1">
    <citation type="submission" date="2024-03" db="EMBL/GenBank/DDBJ databases">
        <title>Cross-transmission of Acinetobacter junii carrying blaOXA-58 in a neonatal intensive care unit.</title>
        <authorList>
            <person name="Bour M."/>
            <person name="Potron A."/>
            <person name="Lecointe D."/>
        </authorList>
    </citation>
    <scope>NUCLEOTIDE SEQUENCE [LARGE SCALE GENOMIC DNA]</scope>
    <source>
        <strain evidence="1 2">21A3096 case 1</strain>
    </source>
</reference>
<organism evidence="1 2">
    <name type="scientific">Acinetobacter junii</name>
    <dbReference type="NCBI Taxonomy" id="40215"/>
    <lineage>
        <taxon>Bacteria</taxon>
        <taxon>Pseudomonadati</taxon>
        <taxon>Pseudomonadota</taxon>
        <taxon>Gammaproteobacteria</taxon>
        <taxon>Moraxellales</taxon>
        <taxon>Moraxellaceae</taxon>
        <taxon>Acinetobacter</taxon>
    </lineage>
</organism>
<protein>
    <submittedName>
        <fullName evidence="1">Uncharacterized protein</fullName>
    </submittedName>
</protein>
<evidence type="ECO:0000313" key="2">
    <source>
        <dbReference type="Proteomes" id="UP001498501"/>
    </source>
</evidence>
<comment type="caution">
    <text evidence="1">The sequence shown here is derived from an EMBL/GenBank/DDBJ whole genome shotgun (WGS) entry which is preliminary data.</text>
</comment>
<keyword evidence="2" id="KW-1185">Reference proteome</keyword>
<gene>
    <name evidence="1" type="ORF">WM018_01345</name>
</gene>
<proteinExistence type="predicted"/>
<accession>A0ABU8ZDG9</accession>
<dbReference type="RefSeq" id="WP_340473594.1">
    <property type="nucleotide sequence ID" value="NZ_JBBMLE010000003.1"/>
</dbReference>
<dbReference type="EMBL" id="JBBMLE010000003">
    <property type="protein sequence ID" value="MEK0251178.1"/>
    <property type="molecule type" value="Genomic_DNA"/>
</dbReference>